<dbReference type="EMBL" id="CP001940">
    <property type="protein sequence ID" value="ADH86025.1"/>
    <property type="molecule type" value="Genomic_DNA"/>
</dbReference>
<protein>
    <recommendedName>
        <fullName evidence="1">diguanylate cyclase</fullName>
        <ecNumber evidence="1">2.7.7.65</ecNumber>
    </recommendedName>
</protein>
<dbReference type="InterPro" id="IPR001789">
    <property type="entry name" value="Sig_transdc_resp-reg_receiver"/>
</dbReference>
<dbReference type="PANTHER" id="PTHR45138:SF9">
    <property type="entry name" value="DIGUANYLATE CYCLASE DGCM-RELATED"/>
    <property type="match status" value="1"/>
</dbReference>
<dbReference type="InParanoid" id="D6Z3A0"/>
<comment type="catalytic activity">
    <reaction evidence="2">
        <text>2 GTP = 3',3'-c-di-GMP + 2 diphosphate</text>
        <dbReference type="Rhea" id="RHEA:24898"/>
        <dbReference type="ChEBI" id="CHEBI:33019"/>
        <dbReference type="ChEBI" id="CHEBI:37565"/>
        <dbReference type="ChEBI" id="CHEBI:58805"/>
        <dbReference type="EC" id="2.7.7.65"/>
    </reaction>
</comment>
<proteinExistence type="predicted"/>
<keyword evidence="3" id="KW-0597">Phosphoprotein</keyword>
<dbReference type="PROSITE" id="PS50887">
    <property type="entry name" value="GGDEF"/>
    <property type="match status" value="1"/>
</dbReference>
<evidence type="ECO:0000313" key="7">
    <source>
        <dbReference type="EMBL" id="ADH86025.1"/>
    </source>
</evidence>
<dbReference type="PROSITE" id="PS50110">
    <property type="entry name" value="RESPONSE_REGULATORY"/>
    <property type="match status" value="1"/>
</dbReference>
<feature type="domain" description="Response regulatory" evidence="5">
    <location>
        <begin position="6"/>
        <end position="123"/>
    </location>
</feature>
<evidence type="ECO:0000256" key="4">
    <source>
        <dbReference type="SAM" id="Coils"/>
    </source>
</evidence>
<dbReference type="InterPro" id="IPR050469">
    <property type="entry name" value="Diguanylate_Cyclase"/>
</dbReference>
<evidence type="ECO:0000256" key="1">
    <source>
        <dbReference type="ARBA" id="ARBA00012528"/>
    </source>
</evidence>
<dbReference type="RefSeq" id="WP_013163553.1">
    <property type="nucleotide sequence ID" value="NC_014216.1"/>
</dbReference>
<dbReference type="InterPro" id="IPR000160">
    <property type="entry name" value="GGDEF_dom"/>
</dbReference>
<dbReference type="NCBIfam" id="TIGR00254">
    <property type="entry name" value="GGDEF"/>
    <property type="match status" value="1"/>
</dbReference>
<dbReference type="InterPro" id="IPR011006">
    <property type="entry name" value="CheY-like_superfamily"/>
</dbReference>
<keyword evidence="4" id="KW-0175">Coiled coil</keyword>
<feature type="domain" description="GGDEF" evidence="6">
    <location>
        <begin position="194"/>
        <end position="331"/>
    </location>
</feature>
<dbReference type="FunFam" id="3.30.70.270:FF:000001">
    <property type="entry name" value="Diguanylate cyclase domain protein"/>
    <property type="match status" value="1"/>
</dbReference>
<organism evidence="7 8">
    <name type="scientific">Desulfurivibrio alkaliphilus (strain DSM 19089 / UNIQEM U267 / AHT2)</name>
    <dbReference type="NCBI Taxonomy" id="589865"/>
    <lineage>
        <taxon>Bacteria</taxon>
        <taxon>Pseudomonadati</taxon>
        <taxon>Thermodesulfobacteriota</taxon>
        <taxon>Desulfobulbia</taxon>
        <taxon>Desulfobulbales</taxon>
        <taxon>Desulfobulbaceae</taxon>
        <taxon>Desulfurivibrio</taxon>
    </lineage>
</organism>
<dbReference type="eggNOG" id="COG3706">
    <property type="taxonomic scope" value="Bacteria"/>
</dbReference>
<evidence type="ECO:0000256" key="3">
    <source>
        <dbReference type="PROSITE-ProRule" id="PRU00169"/>
    </source>
</evidence>
<dbReference type="SUPFAM" id="SSF55073">
    <property type="entry name" value="Nucleotide cyclase"/>
    <property type="match status" value="1"/>
</dbReference>
<dbReference type="PANTHER" id="PTHR45138">
    <property type="entry name" value="REGULATORY COMPONENTS OF SENSORY TRANSDUCTION SYSTEM"/>
    <property type="match status" value="1"/>
</dbReference>
<feature type="coiled-coil region" evidence="4">
    <location>
        <begin position="125"/>
        <end position="166"/>
    </location>
</feature>
<dbReference type="GO" id="GO:1902201">
    <property type="term" value="P:negative regulation of bacterial-type flagellum-dependent cell motility"/>
    <property type="evidence" value="ECO:0007669"/>
    <property type="project" value="TreeGrafter"/>
</dbReference>
<dbReference type="GO" id="GO:0005886">
    <property type="term" value="C:plasma membrane"/>
    <property type="evidence" value="ECO:0007669"/>
    <property type="project" value="TreeGrafter"/>
</dbReference>
<keyword evidence="8" id="KW-1185">Reference proteome</keyword>
<dbReference type="CDD" id="cd01949">
    <property type="entry name" value="GGDEF"/>
    <property type="match status" value="1"/>
</dbReference>
<dbReference type="AlphaFoldDB" id="D6Z3A0"/>
<dbReference type="SMART" id="SM00267">
    <property type="entry name" value="GGDEF"/>
    <property type="match status" value="1"/>
</dbReference>
<evidence type="ECO:0000259" key="5">
    <source>
        <dbReference type="PROSITE" id="PS50110"/>
    </source>
</evidence>
<reference evidence="8" key="1">
    <citation type="submission" date="2010-02" db="EMBL/GenBank/DDBJ databases">
        <title>Complete sequence of Desulfurivibrio alkaliphilus AHT2.</title>
        <authorList>
            <consortium name="US DOE Joint Genome Institute"/>
            <person name="Pitluck S."/>
            <person name="Chertkov O."/>
            <person name="Detter J.C."/>
            <person name="Han C."/>
            <person name="Tapia R."/>
            <person name="Larimer F."/>
            <person name="Land M."/>
            <person name="Hauser L."/>
            <person name="Kyrpides N."/>
            <person name="Mikhailova N."/>
            <person name="Sorokin D.Y."/>
            <person name="Muyzer G."/>
            <person name="Woyke T."/>
        </authorList>
    </citation>
    <scope>NUCLEOTIDE SEQUENCE [LARGE SCALE GENOMIC DNA]</scope>
    <source>
        <strain evidence="8">DSM 19089 / UNIQEM U267 / AHT2</strain>
    </source>
</reference>
<sequence length="337" mass="37684">MPGIPKILIVDDQPANLLVMEGLLEGMEAQLVTATSGEQALSLLLEHDFALLLLDVQMPGMDGFETASLLRGRKQTRHLPIIFVTAISKEDKHVFKAYEAGAVDYLFKPINAHILRSKVEIFLQLDRQQRLLAQKSAELDRKVRELLGVKSQLEEANARLNELSLTDALTGLANRRCFQETIHTEWRRAMRNRHPLTLVLGDIDSFKQFNDNFGHLVGDECLVRIAAVIRSPLMRPSDLAARFGGEEFVILLPETDLEGGRHLAETVRQEVEKMSVEHPESGTRLQLTMSFGVSSVVPQPEFSEQDLICAADKALYVAKEGGRNRVQVQGPRAFVKS</sequence>
<dbReference type="OrthoDB" id="9778432at2"/>
<feature type="modified residue" description="4-aspartylphosphate" evidence="3">
    <location>
        <position position="55"/>
    </location>
</feature>
<evidence type="ECO:0000256" key="2">
    <source>
        <dbReference type="ARBA" id="ARBA00034247"/>
    </source>
</evidence>
<evidence type="ECO:0000313" key="8">
    <source>
        <dbReference type="Proteomes" id="UP000001508"/>
    </source>
</evidence>
<dbReference type="HOGENOM" id="CLU_000445_11_28_7"/>
<dbReference type="GO" id="GO:0043709">
    <property type="term" value="P:cell adhesion involved in single-species biofilm formation"/>
    <property type="evidence" value="ECO:0007669"/>
    <property type="project" value="TreeGrafter"/>
</dbReference>
<dbReference type="Gene3D" id="3.40.50.2300">
    <property type="match status" value="1"/>
</dbReference>
<evidence type="ECO:0000259" key="6">
    <source>
        <dbReference type="PROSITE" id="PS50887"/>
    </source>
</evidence>
<gene>
    <name evidence="7" type="ordered locus">DaAHT2_1330</name>
</gene>
<dbReference type="SMART" id="SM00448">
    <property type="entry name" value="REC"/>
    <property type="match status" value="1"/>
</dbReference>
<dbReference type="EC" id="2.7.7.65" evidence="1"/>
<dbReference type="InterPro" id="IPR043128">
    <property type="entry name" value="Rev_trsase/Diguanyl_cyclase"/>
</dbReference>
<dbReference type="GO" id="GO:0052621">
    <property type="term" value="F:diguanylate cyclase activity"/>
    <property type="evidence" value="ECO:0007669"/>
    <property type="project" value="UniProtKB-EC"/>
</dbReference>
<dbReference type="Pfam" id="PF00072">
    <property type="entry name" value="Response_reg"/>
    <property type="match status" value="1"/>
</dbReference>
<dbReference type="FunCoup" id="D6Z3A0">
    <property type="interactions" value="88"/>
</dbReference>
<dbReference type="Pfam" id="PF00990">
    <property type="entry name" value="GGDEF"/>
    <property type="match status" value="1"/>
</dbReference>
<dbReference type="Proteomes" id="UP000001508">
    <property type="component" value="Chromosome"/>
</dbReference>
<accession>D6Z3A0</accession>
<dbReference type="SUPFAM" id="SSF52172">
    <property type="entry name" value="CheY-like"/>
    <property type="match status" value="1"/>
</dbReference>
<dbReference type="InterPro" id="IPR029787">
    <property type="entry name" value="Nucleotide_cyclase"/>
</dbReference>
<dbReference type="KEGG" id="dak:DaAHT2_1330"/>
<name>D6Z3A0_DESAT</name>
<dbReference type="Gene3D" id="3.30.70.270">
    <property type="match status" value="1"/>
</dbReference>
<dbReference type="STRING" id="589865.DaAHT2_1330"/>
<dbReference type="GO" id="GO:0000160">
    <property type="term" value="P:phosphorelay signal transduction system"/>
    <property type="evidence" value="ECO:0007669"/>
    <property type="project" value="InterPro"/>
</dbReference>